<feature type="transmembrane region" description="Helical" evidence="7">
    <location>
        <begin position="36"/>
        <end position="56"/>
    </location>
</feature>
<dbReference type="PROSITE" id="PS50928">
    <property type="entry name" value="ABC_TM1"/>
    <property type="match status" value="1"/>
</dbReference>
<feature type="domain" description="ABC transmembrane type-1" evidence="8">
    <location>
        <begin position="96"/>
        <end position="285"/>
    </location>
</feature>
<sequence length="298" mass="32739">MQSKQEKIQAAERAMGQKSRSYYVDALMRLRKNRSAMVCLFVIVVFIIVAFTAQWISPYDPYEIDLKNMLEGPSAEHWMGTDEYGRDIFSRILYGTRISLSVGLVSQIISTVLGVVLGSIAGYYGGKIDMLISRLMEVFSAFPDILFAIGIMFVLGQGILNIFIALGILGWVSTARLVRSQVLQLKETEYIAAAKSAGATSFWLITRHMIPNCVSTIIILITMGIPGAIMSEASLSFLGLGVSPPTASWGSMINTARIYILSDPTYSIFPGIAIIILVLAFNIFGDGLRDALDPRLKD</sequence>
<dbReference type="SUPFAM" id="SSF161098">
    <property type="entry name" value="MetI-like"/>
    <property type="match status" value="1"/>
</dbReference>
<dbReference type="Gene3D" id="1.10.3720.10">
    <property type="entry name" value="MetI-like"/>
    <property type="match status" value="1"/>
</dbReference>
<dbReference type="CDD" id="cd06261">
    <property type="entry name" value="TM_PBP2"/>
    <property type="match status" value="1"/>
</dbReference>
<feature type="transmembrane region" description="Helical" evidence="7">
    <location>
        <begin position="209"/>
        <end position="230"/>
    </location>
</feature>
<keyword evidence="6 7" id="KW-0472">Membrane</keyword>
<dbReference type="PANTHER" id="PTHR43386">
    <property type="entry name" value="OLIGOPEPTIDE TRANSPORT SYSTEM PERMEASE PROTEIN APPC"/>
    <property type="match status" value="1"/>
</dbReference>
<dbReference type="PANTHER" id="PTHR43386:SF1">
    <property type="entry name" value="D,D-DIPEPTIDE TRANSPORT SYSTEM PERMEASE PROTEIN DDPC-RELATED"/>
    <property type="match status" value="1"/>
</dbReference>
<evidence type="ECO:0000313" key="9">
    <source>
        <dbReference type="EMBL" id="HIU44636.1"/>
    </source>
</evidence>
<dbReference type="EMBL" id="DVMR01000077">
    <property type="protein sequence ID" value="HIU44636.1"/>
    <property type="molecule type" value="Genomic_DNA"/>
</dbReference>
<keyword evidence="5 7" id="KW-1133">Transmembrane helix</keyword>
<feature type="transmembrane region" description="Helical" evidence="7">
    <location>
        <begin position="145"/>
        <end position="172"/>
    </location>
</feature>
<dbReference type="Pfam" id="PF00528">
    <property type="entry name" value="BPD_transp_1"/>
    <property type="match status" value="1"/>
</dbReference>
<reference evidence="9" key="1">
    <citation type="submission" date="2020-10" db="EMBL/GenBank/DDBJ databases">
        <authorList>
            <person name="Gilroy R."/>
        </authorList>
    </citation>
    <scope>NUCLEOTIDE SEQUENCE</scope>
    <source>
        <strain evidence="9">CHK191-8634</strain>
    </source>
</reference>
<evidence type="ECO:0000256" key="2">
    <source>
        <dbReference type="ARBA" id="ARBA00022448"/>
    </source>
</evidence>
<keyword evidence="4 7" id="KW-0812">Transmembrane</keyword>
<dbReference type="InterPro" id="IPR025966">
    <property type="entry name" value="OppC_N"/>
</dbReference>
<dbReference type="InterPro" id="IPR035906">
    <property type="entry name" value="MetI-like_sf"/>
</dbReference>
<keyword evidence="2 7" id="KW-0813">Transport</keyword>
<evidence type="ECO:0000256" key="1">
    <source>
        <dbReference type="ARBA" id="ARBA00004651"/>
    </source>
</evidence>
<dbReference type="GO" id="GO:0055085">
    <property type="term" value="P:transmembrane transport"/>
    <property type="evidence" value="ECO:0007669"/>
    <property type="project" value="InterPro"/>
</dbReference>
<comment type="similarity">
    <text evidence="7">Belongs to the binding-protein-dependent transport system permease family.</text>
</comment>
<feature type="transmembrane region" description="Helical" evidence="7">
    <location>
        <begin position="104"/>
        <end position="124"/>
    </location>
</feature>
<evidence type="ECO:0000313" key="10">
    <source>
        <dbReference type="Proteomes" id="UP000824073"/>
    </source>
</evidence>
<comment type="caution">
    <text evidence="9">The sequence shown here is derived from an EMBL/GenBank/DDBJ whole genome shotgun (WGS) entry which is preliminary data.</text>
</comment>
<proteinExistence type="inferred from homology"/>
<dbReference type="GO" id="GO:0005886">
    <property type="term" value="C:plasma membrane"/>
    <property type="evidence" value="ECO:0007669"/>
    <property type="project" value="UniProtKB-SubCell"/>
</dbReference>
<dbReference type="Pfam" id="PF12911">
    <property type="entry name" value="OppC_N"/>
    <property type="match status" value="1"/>
</dbReference>
<comment type="subcellular location">
    <subcellularLocation>
        <location evidence="1 7">Cell membrane</location>
        <topology evidence="1 7">Multi-pass membrane protein</topology>
    </subcellularLocation>
</comment>
<dbReference type="InterPro" id="IPR000515">
    <property type="entry name" value="MetI-like"/>
</dbReference>
<gene>
    <name evidence="9" type="ORF">IAB67_10100</name>
</gene>
<evidence type="ECO:0000256" key="3">
    <source>
        <dbReference type="ARBA" id="ARBA00022475"/>
    </source>
</evidence>
<evidence type="ECO:0000259" key="8">
    <source>
        <dbReference type="PROSITE" id="PS50928"/>
    </source>
</evidence>
<evidence type="ECO:0000256" key="7">
    <source>
        <dbReference type="RuleBase" id="RU363032"/>
    </source>
</evidence>
<name>A0A9D1LML0_9CLOT</name>
<dbReference type="InterPro" id="IPR050366">
    <property type="entry name" value="BP-dependent_transpt_permease"/>
</dbReference>
<protein>
    <submittedName>
        <fullName evidence="9">ABC transporter permease</fullName>
    </submittedName>
</protein>
<organism evidence="9 10">
    <name type="scientific">Candidatus Ventrousia excrementavium</name>
    <dbReference type="NCBI Taxonomy" id="2840961"/>
    <lineage>
        <taxon>Bacteria</taxon>
        <taxon>Bacillati</taxon>
        <taxon>Bacillota</taxon>
        <taxon>Clostridia</taxon>
        <taxon>Eubacteriales</taxon>
        <taxon>Clostridiaceae</taxon>
        <taxon>Clostridiaceae incertae sedis</taxon>
        <taxon>Candidatus Ventrousia</taxon>
    </lineage>
</organism>
<keyword evidence="3" id="KW-1003">Cell membrane</keyword>
<accession>A0A9D1LML0</accession>
<dbReference type="AlphaFoldDB" id="A0A9D1LML0"/>
<evidence type="ECO:0000256" key="6">
    <source>
        <dbReference type="ARBA" id="ARBA00023136"/>
    </source>
</evidence>
<feature type="transmembrane region" description="Helical" evidence="7">
    <location>
        <begin position="266"/>
        <end position="285"/>
    </location>
</feature>
<evidence type="ECO:0000256" key="4">
    <source>
        <dbReference type="ARBA" id="ARBA00022692"/>
    </source>
</evidence>
<reference evidence="9" key="2">
    <citation type="journal article" date="2021" name="PeerJ">
        <title>Extensive microbial diversity within the chicken gut microbiome revealed by metagenomics and culture.</title>
        <authorList>
            <person name="Gilroy R."/>
            <person name="Ravi A."/>
            <person name="Getino M."/>
            <person name="Pursley I."/>
            <person name="Horton D.L."/>
            <person name="Alikhan N.F."/>
            <person name="Baker D."/>
            <person name="Gharbi K."/>
            <person name="Hall N."/>
            <person name="Watson M."/>
            <person name="Adriaenssens E.M."/>
            <person name="Foster-Nyarko E."/>
            <person name="Jarju S."/>
            <person name="Secka A."/>
            <person name="Antonio M."/>
            <person name="Oren A."/>
            <person name="Chaudhuri R.R."/>
            <person name="La Ragione R."/>
            <person name="Hildebrand F."/>
            <person name="Pallen M.J."/>
        </authorList>
    </citation>
    <scope>NUCLEOTIDE SEQUENCE</scope>
    <source>
        <strain evidence="9">CHK191-8634</strain>
    </source>
</reference>
<dbReference type="Proteomes" id="UP000824073">
    <property type="component" value="Unassembled WGS sequence"/>
</dbReference>
<evidence type="ECO:0000256" key="5">
    <source>
        <dbReference type="ARBA" id="ARBA00022989"/>
    </source>
</evidence>